<dbReference type="Pfam" id="PF00126">
    <property type="entry name" value="HTH_1"/>
    <property type="match status" value="1"/>
</dbReference>
<dbReference type="Gene3D" id="1.10.10.10">
    <property type="entry name" value="Winged helix-like DNA-binding domain superfamily/Winged helix DNA-binding domain"/>
    <property type="match status" value="1"/>
</dbReference>
<keyword evidence="2" id="KW-0805">Transcription regulation</keyword>
<keyword evidence="4" id="KW-0804">Transcription</keyword>
<keyword evidence="7" id="KW-1185">Reference proteome</keyword>
<gene>
    <name evidence="6" type="ORF">GCM10025874_07120</name>
</gene>
<evidence type="ECO:0000313" key="6">
    <source>
        <dbReference type="EMBL" id="GMA27459.1"/>
    </source>
</evidence>
<evidence type="ECO:0000259" key="5">
    <source>
        <dbReference type="PROSITE" id="PS50931"/>
    </source>
</evidence>
<comment type="caution">
    <text evidence="6">The sequence shown here is derived from an EMBL/GenBank/DDBJ whole genome shotgun (WGS) entry which is preliminary data.</text>
</comment>
<dbReference type="InterPro" id="IPR005119">
    <property type="entry name" value="LysR_subst-bd"/>
</dbReference>
<evidence type="ECO:0000256" key="4">
    <source>
        <dbReference type="ARBA" id="ARBA00023163"/>
    </source>
</evidence>
<dbReference type="GO" id="GO:0003700">
    <property type="term" value="F:DNA-binding transcription factor activity"/>
    <property type="evidence" value="ECO:0007669"/>
    <property type="project" value="InterPro"/>
</dbReference>
<evidence type="ECO:0000313" key="7">
    <source>
        <dbReference type="Proteomes" id="UP001157160"/>
    </source>
</evidence>
<dbReference type="InterPro" id="IPR000847">
    <property type="entry name" value="LysR_HTH_N"/>
</dbReference>
<feature type="domain" description="HTH lysR-type" evidence="5">
    <location>
        <begin position="4"/>
        <end position="61"/>
    </location>
</feature>
<dbReference type="GO" id="GO:0032993">
    <property type="term" value="C:protein-DNA complex"/>
    <property type="evidence" value="ECO:0007669"/>
    <property type="project" value="TreeGrafter"/>
</dbReference>
<dbReference type="Gene3D" id="3.40.190.290">
    <property type="match status" value="1"/>
</dbReference>
<reference evidence="6 7" key="1">
    <citation type="journal article" date="2014" name="Int. J. Syst. Evol. Microbiol.">
        <title>Complete genome sequence of Corynebacterium casei LMG S-19264T (=DSM 44701T), isolated from a smear-ripened cheese.</title>
        <authorList>
            <consortium name="US DOE Joint Genome Institute (JGI-PGF)"/>
            <person name="Walter F."/>
            <person name="Albersmeier A."/>
            <person name="Kalinowski J."/>
            <person name="Ruckert C."/>
        </authorList>
    </citation>
    <scope>NUCLEOTIDE SEQUENCE [LARGE SCALE GENOMIC DNA]</scope>
    <source>
        <strain evidence="6 7">NBRC 112289</strain>
    </source>
</reference>
<protein>
    <submittedName>
        <fullName evidence="6">Transcriptional regulator</fullName>
    </submittedName>
</protein>
<dbReference type="PANTHER" id="PTHR30346:SF29">
    <property type="entry name" value="LYSR SUBSTRATE-BINDING"/>
    <property type="match status" value="1"/>
</dbReference>
<accession>A0AA37UB20</accession>
<dbReference type="AlphaFoldDB" id="A0AA37UB20"/>
<dbReference type="EMBL" id="BSUL01000001">
    <property type="protein sequence ID" value="GMA27459.1"/>
    <property type="molecule type" value="Genomic_DNA"/>
</dbReference>
<dbReference type="PROSITE" id="PS50931">
    <property type="entry name" value="HTH_LYSR"/>
    <property type="match status" value="1"/>
</dbReference>
<dbReference type="Pfam" id="PF03466">
    <property type="entry name" value="LysR_substrate"/>
    <property type="match status" value="1"/>
</dbReference>
<evidence type="ECO:0000256" key="1">
    <source>
        <dbReference type="ARBA" id="ARBA00009437"/>
    </source>
</evidence>
<dbReference type="SUPFAM" id="SSF46785">
    <property type="entry name" value="Winged helix' DNA-binding domain"/>
    <property type="match status" value="1"/>
</dbReference>
<dbReference type="InterPro" id="IPR036390">
    <property type="entry name" value="WH_DNA-bd_sf"/>
</dbReference>
<organism evidence="6 7">
    <name type="scientific">Arenivirga flava</name>
    <dbReference type="NCBI Taxonomy" id="1930060"/>
    <lineage>
        <taxon>Bacteria</taxon>
        <taxon>Bacillati</taxon>
        <taxon>Actinomycetota</taxon>
        <taxon>Actinomycetes</taxon>
        <taxon>Micrococcales</taxon>
        <taxon>Microbacteriaceae</taxon>
        <taxon>Arenivirga</taxon>
    </lineage>
</organism>
<dbReference type="PANTHER" id="PTHR30346">
    <property type="entry name" value="TRANSCRIPTIONAL DUAL REGULATOR HCAR-RELATED"/>
    <property type="match status" value="1"/>
</dbReference>
<name>A0AA37UB20_9MICO</name>
<dbReference type="InterPro" id="IPR036388">
    <property type="entry name" value="WH-like_DNA-bd_sf"/>
</dbReference>
<proteinExistence type="inferred from homology"/>
<comment type="similarity">
    <text evidence="1">Belongs to the LysR transcriptional regulatory family.</text>
</comment>
<evidence type="ECO:0000256" key="3">
    <source>
        <dbReference type="ARBA" id="ARBA00023125"/>
    </source>
</evidence>
<dbReference type="Proteomes" id="UP001157160">
    <property type="component" value="Unassembled WGS sequence"/>
</dbReference>
<sequence length="308" mass="32997">MEMLDLRRLAVLAELERLGTLTAVARAMDYSPSAISQQLALLEREAGTPLMERVGRGVRLTDPARILAAGAREAADVLERAQSEVARTTGRVEGTLRVASFQTVTLALLPAVLVALGQEQPALRVELAQREPAEAVDGVLAGTFDVVLGEEYPGGIIPLRPRMDRAPLGTDELRLAVPEVGPWSGATTIEDLHDAPWAVEPEQTEPGRWAYALCRTAGFEPRVLFEGEDLTTHAHLVRSGLAVALLPDLLGAGRMPGIRSVRLPGAPERTLFTLTRAARAMHPAVLAFRSALATAFAQQQVIATSSTT</sequence>
<keyword evidence="3" id="KW-0238">DNA-binding</keyword>
<dbReference type="SUPFAM" id="SSF53850">
    <property type="entry name" value="Periplasmic binding protein-like II"/>
    <property type="match status" value="1"/>
</dbReference>
<dbReference type="GO" id="GO:0003677">
    <property type="term" value="F:DNA binding"/>
    <property type="evidence" value="ECO:0007669"/>
    <property type="project" value="UniProtKB-KW"/>
</dbReference>
<evidence type="ECO:0000256" key="2">
    <source>
        <dbReference type="ARBA" id="ARBA00023015"/>
    </source>
</evidence>